<keyword evidence="2" id="KW-0805">Transcription regulation</keyword>
<dbReference type="InterPro" id="IPR010982">
    <property type="entry name" value="Lambda_DNA-bd_dom_sf"/>
</dbReference>
<gene>
    <name evidence="6" type="ORF">AUP42_18195</name>
</gene>
<keyword evidence="4" id="KW-0804">Transcription</keyword>
<dbReference type="GO" id="GO:0003677">
    <property type="term" value="F:DNA binding"/>
    <property type="evidence" value="ECO:0007669"/>
    <property type="project" value="UniProtKB-KW"/>
</dbReference>
<evidence type="ECO:0000313" key="6">
    <source>
        <dbReference type="EMBL" id="KZB64789.1"/>
    </source>
</evidence>
<dbReference type="Pfam" id="PF06114">
    <property type="entry name" value="Peptidase_M78"/>
    <property type="match status" value="1"/>
</dbReference>
<dbReference type="EMBL" id="LPVY01000011">
    <property type="protein sequence ID" value="KZB64789.1"/>
    <property type="molecule type" value="Genomic_DNA"/>
</dbReference>
<dbReference type="Pfam" id="PF01381">
    <property type="entry name" value="HTH_3"/>
    <property type="match status" value="1"/>
</dbReference>
<feature type="domain" description="HTH cro/C1-type" evidence="5">
    <location>
        <begin position="11"/>
        <end position="65"/>
    </location>
</feature>
<dbReference type="PANTHER" id="PTHR46797:SF23">
    <property type="entry name" value="HTH-TYPE TRANSCRIPTIONAL REGULATOR SUTR"/>
    <property type="match status" value="1"/>
</dbReference>
<dbReference type="InterPro" id="IPR018653">
    <property type="entry name" value="ScfR_C"/>
</dbReference>
<dbReference type="Gene3D" id="1.10.260.40">
    <property type="entry name" value="lambda repressor-like DNA-binding domains"/>
    <property type="match status" value="1"/>
</dbReference>
<keyword evidence="3" id="KW-0238">DNA-binding</keyword>
<protein>
    <submittedName>
        <fullName evidence="6">XRE family transcriptional regulator</fullName>
    </submittedName>
</protein>
<dbReference type="AlphaFoldDB" id="A0A154L5H1"/>
<organism evidence="6 7">
    <name type="scientific">Thalassospira lucentensis</name>
    <dbReference type="NCBI Taxonomy" id="168935"/>
    <lineage>
        <taxon>Bacteria</taxon>
        <taxon>Pseudomonadati</taxon>
        <taxon>Pseudomonadota</taxon>
        <taxon>Alphaproteobacteria</taxon>
        <taxon>Rhodospirillales</taxon>
        <taxon>Thalassospiraceae</taxon>
        <taxon>Thalassospira</taxon>
    </lineage>
</organism>
<dbReference type="CDD" id="cd00093">
    <property type="entry name" value="HTH_XRE"/>
    <property type="match status" value="1"/>
</dbReference>
<evidence type="ECO:0000256" key="2">
    <source>
        <dbReference type="ARBA" id="ARBA00023015"/>
    </source>
</evidence>
<dbReference type="PANTHER" id="PTHR46797">
    <property type="entry name" value="HTH-TYPE TRANSCRIPTIONAL REGULATOR"/>
    <property type="match status" value="1"/>
</dbReference>
<comment type="caution">
    <text evidence="6">The sequence shown here is derived from an EMBL/GenBank/DDBJ whole genome shotgun (WGS) entry which is preliminary data.</text>
</comment>
<dbReference type="GO" id="GO:0005829">
    <property type="term" value="C:cytosol"/>
    <property type="evidence" value="ECO:0007669"/>
    <property type="project" value="TreeGrafter"/>
</dbReference>
<dbReference type="Pfam" id="PF09856">
    <property type="entry name" value="ScfRs"/>
    <property type="match status" value="1"/>
</dbReference>
<sequence length="527" mass="58728">MSRQAPIGHRIRGRRKDIGLTQNALAKAAGISPSYLNLIEHNRRAIGGGLLLRLASALEIQPHALSGSEESRLLADLGEAATDPVFRETPLIPREFPAMIAAAPGMISAFLSLYRAYRNGLEEIDNLSERLSHDPFLAEASHSILTRITSIRTVAEIFDDYDDLPAEQRARFNATLVRESQRLAESATEIFSFLERGDAGRPAASPAEEVDDLLYDNANYFPTLEDRADEMRAVIDPAGGLFLTDLIKHLERRHQIRVDRLPPEDLPASGFDWNRADSHLRFSRAMPITSTRFHAARIICRLEGEDTVNDILDRANLGTDAARQRAGEALISYFAAALLFPYDSFRAEAQILRHDIELLQQRFASSWEQVCHRLTTLRRPGAEGIPFHFMRTDIAGNISKRFSASGLQLPRYSGACPRWVVHEAYLTPERVIPQFVRLPDESEYLFIARAVRTGAGGYRVPQSVYSVMIGCDTAFARDIVYADGLPLDTPQAAVPVGIGCRQCPREECMQRAYAVADTGHEIHTTPK</sequence>
<dbReference type="SUPFAM" id="SSF47413">
    <property type="entry name" value="lambda repressor-like DNA-binding domains"/>
    <property type="match status" value="1"/>
</dbReference>
<evidence type="ECO:0000259" key="5">
    <source>
        <dbReference type="PROSITE" id="PS50943"/>
    </source>
</evidence>
<accession>A0A154L5H1</accession>
<proteinExistence type="inferred from homology"/>
<dbReference type="OrthoDB" id="1123084at2"/>
<dbReference type="RefSeq" id="WP_062951499.1">
    <property type="nucleotide sequence ID" value="NZ_LPVY01000011.1"/>
</dbReference>
<evidence type="ECO:0000256" key="3">
    <source>
        <dbReference type="ARBA" id="ARBA00023125"/>
    </source>
</evidence>
<evidence type="ECO:0000313" key="7">
    <source>
        <dbReference type="Proteomes" id="UP000076335"/>
    </source>
</evidence>
<dbReference type="Proteomes" id="UP000076335">
    <property type="component" value="Unassembled WGS sequence"/>
</dbReference>
<name>A0A154L5H1_9PROT</name>
<evidence type="ECO:0000256" key="4">
    <source>
        <dbReference type="ARBA" id="ARBA00023163"/>
    </source>
</evidence>
<reference evidence="6 7" key="1">
    <citation type="submission" date="2015-12" db="EMBL/GenBank/DDBJ databases">
        <title>Genome sequence of Thalassospira lucentensis MCCC 1A02072.</title>
        <authorList>
            <person name="Lu L."/>
            <person name="Lai Q."/>
            <person name="Shao Z."/>
            <person name="Qian P."/>
        </authorList>
    </citation>
    <scope>NUCLEOTIDE SEQUENCE [LARGE SCALE GENOMIC DNA]</scope>
    <source>
        <strain evidence="6 7">MCCC 1A02072</strain>
    </source>
</reference>
<dbReference type="InterPro" id="IPR010359">
    <property type="entry name" value="IrrE_HExxH"/>
</dbReference>
<dbReference type="InterPro" id="IPR001387">
    <property type="entry name" value="Cro/C1-type_HTH"/>
</dbReference>
<dbReference type="GO" id="GO:0003700">
    <property type="term" value="F:DNA-binding transcription factor activity"/>
    <property type="evidence" value="ECO:0007669"/>
    <property type="project" value="TreeGrafter"/>
</dbReference>
<dbReference type="InterPro" id="IPR050807">
    <property type="entry name" value="TransReg_Diox_bact_type"/>
</dbReference>
<dbReference type="SMART" id="SM00530">
    <property type="entry name" value="HTH_XRE"/>
    <property type="match status" value="1"/>
</dbReference>
<evidence type="ECO:0000256" key="1">
    <source>
        <dbReference type="ARBA" id="ARBA00007227"/>
    </source>
</evidence>
<dbReference type="PROSITE" id="PS50943">
    <property type="entry name" value="HTH_CROC1"/>
    <property type="match status" value="1"/>
</dbReference>
<comment type="similarity">
    <text evidence="1">Belongs to the short-chain fatty acyl-CoA assimilation regulator (ScfR) family.</text>
</comment>